<proteinExistence type="predicted"/>
<comment type="caution">
    <text evidence="1">The sequence shown here is derived from an EMBL/GenBank/DDBJ whole genome shotgun (WGS) entry which is preliminary data.</text>
</comment>
<accession>A0A6B3SPR3</accession>
<evidence type="ECO:0000313" key="2">
    <source>
        <dbReference type="Proteomes" id="UP000482155"/>
    </source>
</evidence>
<dbReference type="AlphaFoldDB" id="A0A6B3SPR3"/>
<dbReference type="Proteomes" id="UP000482155">
    <property type="component" value="Unassembled WGS sequence"/>
</dbReference>
<reference evidence="1 2" key="1">
    <citation type="submission" date="2020-02" db="EMBL/GenBank/DDBJ databases">
        <authorList>
            <person name="Kim M.K."/>
        </authorList>
    </citation>
    <scope>NUCLEOTIDE SEQUENCE [LARGE SCALE GENOMIC DNA]</scope>
    <source>
        <strain evidence="1 2">17J57-3</strain>
    </source>
</reference>
<sequence>MSSANRPYDAAAGEKLHARLMIAARRAGPHYDLVLAADRQLLAKGVVRLRSKNFGYEFALVQTSAGTGLFGKAKMRIRIYRSHLSGDRYTLVHTASGLSEAIRYVNRAYQEALRSHLP</sequence>
<keyword evidence="2" id="KW-1185">Reference proteome</keyword>
<evidence type="ECO:0000313" key="1">
    <source>
        <dbReference type="EMBL" id="NEX62717.1"/>
    </source>
</evidence>
<organism evidence="1 2">
    <name type="scientific">Noviherbaspirillum galbum</name>
    <dbReference type="NCBI Taxonomy" id="2709383"/>
    <lineage>
        <taxon>Bacteria</taxon>
        <taxon>Pseudomonadati</taxon>
        <taxon>Pseudomonadota</taxon>
        <taxon>Betaproteobacteria</taxon>
        <taxon>Burkholderiales</taxon>
        <taxon>Oxalobacteraceae</taxon>
        <taxon>Noviherbaspirillum</taxon>
    </lineage>
</organism>
<dbReference type="EMBL" id="JAAIVB010000055">
    <property type="protein sequence ID" value="NEX62717.1"/>
    <property type="molecule type" value="Genomic_DNA"/>
</dbReference>
<name>A0A6B3SPR3_9BURK</name>
<gene>
    <name evidence="1" type="ORF">G3574_16640</name>
</gene>
<protein>
    <submittedName>
        <fullName evidence="1">Uncharacterized protein</fullName>
    </submittedName>
</protein>
<dbReference type="RefSeq" id="WP_163965497.1">
    <property type="nucleotide sequence ID" value="NZ_JAAIVB010000055.1"/>
</dbReference>